<evidence type="ECO:0000313" key="3">
    <source>
        <dbReference type="Proteomes" id="UP000027138"/>
    </source>
</evidence>
<protein>
    <submittedName>
        <fullName evidence="2">Uncharacterized protein</fullName>
    </submittedName>
</protein>
<evidence type="ECO:0000256" key="1">
    <source>
        <dbReference type="SAM" id="MobiDB-lite"/>
    </source>
</evidence>
<feature type="compositionally biased region" description="Polar residues" evidence="1">
    <location>
        <begin position="93"/>
        <end position="104"/>
    </location>
</feature>
<dbReference type="Proteomes" id="UP000027138">
    <property type="component" value="Unassembled WGS sequence"/>
</dbReference>
<proteinExistence type="predicted"/>
<sequence length="113" mass="13615">MDQKMRARLSSARAREALLRVRRIASKSRERDIHIRGREKELLRDRSTWSRSRERDFHMRERESRFPEDVIDAFSSEKSYLSMHRSGLFPREVTSSTSWPTNHYQNHHHSPPL</sequence>
<accession>A0A067K1L3</accession>
<gene>
    <name evidence="2" type="ORF">JCGZ_24252</name>
</gene>
<organism evidence="2 3">
    <name type="scientific">Jatropha curcas</name>
    <name type="common">Barbados nut</name>
    <dbReference type="NCBI Taxonomy" id="180498"/>
    <lineage>
        <taxon>Eukaryota</taxon>
        <taxon>Viridiplantae</taxon>
        <taxon>Streptophyta</taxon>
        <taxon>Embryophyta</taxon>
        <taxon>Tracheophyta</taxon>
        <taxon>Spermatophyta</taxon>
        <taxon>Magnoliopsida</taxon>
        <taxon>eudicotyledons</taxon>
        <taxon>Gunneridae</taxon>
        <taxon>Pentapetalae</taxon>
        <taxon>rosids</taxon>
        <taxon>fabids</taxon>
        <taxon>Malpighiales</taxon>
        <taxon>Euphorbiaceae</taxon>
        <taxon>Crotonoideae</taxon>
        <taxon>Jatropheae</taxon>
        <taxon>Jatropha</taxon>
    </lineage>
</organism>
<dbReference type="EMBL" id="KK914990">
    <property type="protein sequence ID" value="KDP25669.1"/>
    <property type="molecule type" value="Genomic_DNA"/>
</dbReference>
<evidence type="ECO:0000313" key="2">
    <source>
        <dbReference type="EMBL" id="KDP25669.1"/>
    </source>
</evidence>
<feature type="region of interest" description="Disordered" evidence="1">
    <location>
        <begin position="92"/>
        <end position="113"/>
    </location>
</feature>
<reference evidence="2 3" key="1">
    <citation type="journal article" date="2014" name="PLoS ONE">
        <title>Global Analysis of Gene Expression Profiles in Physic Nut (Jatropha curcas L.) Seedlings Exposed to Salt Stress.</title>
        <authorList>
            <person name="Zhang L."/>
            <person name="Zhang C."/>
            <person name="Wu P."/>
            <person name="Chen Y."/>
            <person name="Li M."/>
            <person name="Jiang H."/>
            <person name="Wu G."/>
        </authorList>
    </citation>
    <scope>NUCLEOTIDE SEQUENCE [LARGE SCALE GENOMIC DNA]</scope>
    <source>
        <strain evidence="3">cv. GZQX0401</strain>
        <tissue evidence="2">Young leaves</tissue>
    </source>
</reference>
<name>A0A067K1L3_JATCU</name>
<dbReference type="AlphaFoldDB" id="A0A067K1L3"/>
<keyword evidence="3" id="KW-1185">Reference proteome</keyword>